<geneLocation type="plasmid" evidence="1">
    <name>pPER272</name>
</geneLocation>
<proteinExistence type="predicted"/>
<evidence type="ECO:0000313" key="2">
    <source>
        <dbReference type="EMBL" id="ABK01186.1"/>
    </source>
</evidence>
<dbReference type="AlphaFoldDB" id="A1BZ68"/>
<organism evidence="1">
    <name type="scientific">Bacillus cereus</name>
    <dbReference type="NCBI Taxonomy" id="1396"/>
    <lineage>
        <taxon>Bacteria</taxon>
        <taxon>Bacillati</taxon>
        <taxon>Bacillota</taxon>
        <taxon>Bacilli</taxon>
        <taxon>Bacillales</taxon>
        <taxon>Bacillaceae</taxon>
        <taxon>Bacillus</taxon>
        <taxon>Bacillus cereus group</taxon>
    </lineage>
</organism>
<keyword evidence="1" id="KW-0614">Plasmid</keyword>
<reference evidence="1" key="1">
    <citation type="journal article" date="2007" name="J. Bacteriol.">
        <title>Complete sequence analysis of novel plasmids from emetic and periodontal Bacillus cereus isolates reveals a common evolutionary history among the B. cereus-group plasmids, including Bacillus anthracis pXO1.</title>
        <authorList>
            <person name="Rasko D.A."/>
            <person name="Rosovitz M.J."/>
            <person name="Okstad O.A."/>
            <person name="Fouts D.E."/>
            <person name="Jiang L."/>
            <person name="Cer R.Z."/>
            <person name="Kolsto A.B."/>
            <person name="Gill S.R."/>
            <person name="Ravel J."/>
        </authorList>
    </citation>
    <scope>NUCLEOTIDE SEQUENCE</scope>
    <source>
        <strain evidence="2">AH818</strain>
        <strain evidence="1">AH820</strain>
        <plasmid evidence="1">pPER272</plasmid>
    </source>
</reference>
<name>A1BZ68_BACCE</name>
<sequence length="40" mass="4735">MLENMYHHHRKGKVFPLQLGKAYVYQTDSGLNERNFDPLS</sequence>
<dbReference type="EMBL" id="DQ889678">
    <property type="protein sequence ID" value="ABK01186.1"/>
    <property type="molecule type" value="Genomic_DNA"/>
</dbReference>
<evidence type="ECO:0000313" key="1">
    <source>
        <dbReference type="EMBL" id="ABK00921.1"/>
    </source>
</evidence>
<accession>A1BZ68</accession>
<dbReference type="EMBL" id="DQ889677">
    <property type="protein sequence ID" value="ABK00921.1"/>
    <property type="molecule type" value="Genomic_DNA"/>
</dbReference>
<protein>
    <submittedName>
        <fullName evidence="1">Uncharacterized protein</fullName>
    </submittedName>
</protein>
<gene>
    <name evidence="2" type="ORF">pPER272_0038</name>
    <name evidence="1" type="ORF">pPER272_AH820_0038</name>
</gene>